<keyword evidence="3" id="KW-1185">Reference proteome</keyword>
<dbReference type="AlphaFoldDB" id="A0A9Q1KKS5"/>
<evidence type="ECO:0000313" key="3">
    <source>
        <dbReference type="Proteomes" id="UP001153076"/>
    </source>
</evidence>
<comment type="caution">
    <text evidence="2">The sequence shown here is derived from an EMBL/GenBank/DDBJ whole genome shotgun (WGS) entry which is preliminary data.</text>
</comment>
<dbReference type="PANTHER" id="PTHR34539:SF19">
    <property type="entry name" value="T6J4.11 PROTEIN"/>
    <property type="match status" value="1"/>
</dbReference>
<protein>
    <submittedName>
        <fullName evidence="2">Uncharacterized protein</fullName>
    </submittedName>
</protein>
<dbReference type="EMBL" id="JAKOGI010000078">
    <property type="protein sequence ID" value="KAJ8445339.1"/>
    <property type="molecule type" value="Genomic_DNA"/>
</dbReference>
<evidence type="ECO:0000256" key="1">
    <source>
        <dbReference type="SAM" id="MobiDB-lite"/>
    </source>
</evidence>
<gene>
    <name evidence="2" type="ORF">Cgig2_010697</name>
</gene>
<accession>A0A9Q1KKS5</accession>
<sequence length="342" mass="37510">MRILMGHGRRIRAHTRRPVEFESFNFLSPPFFFQPALFVSFIPSRSPFATITQGGPPECGLLEDLLSLLDDSDTVSDNRNSPSQDLDSVIRSFEEEISGSGTRPGSPKPENFVDLTSDSGDSRPELGQLLGCDDLEAPVAGCECSELVRVSSESSGIGGIFRTSCRNELPSYDSFGFGMGYAEYNNSNSRQGDNDEYVALDGIFDYSVVNFGSYDTWRPETPPALNLGSITLINDPPPQHSSCIQCFKLTSASNIESIGFFPLNNVNINRSKPDANTGKMIFRIKLCFCFLWENFGHGGTCSLDGPQRPGFPMKDATENFTNGPPLGISPSNLLKDTLKYSK</sequence>
<dbReference type="OrthoDB" id="781489at2759"/>
<reference evidence="2" key="1">
    <citation type="submission" date="2022-04" db="EMBL/GenBank/DDBJ databases">
        <title>Carnegiea gigantea Genome sequencing and assembly v2.</title>
        <authorList>
            <person name="Copetti D."/>
            <person name="Sanderson M.J."/>
            <person name="Burquez A."/>
            <person name="Wojciechowski M.F."/>
        </authorList>
    </citation>
    <scope>NUCLEOTIDE SEQUENCE</scope>
    <source>
        <strain evidence="2">SGP5-SGP5p</strain>
        <tissue evidence="2">Aerial part</tissue>
    </source>
</reference>
<dbReference type="Proteomes" id="UP001153076">
    <property type="component" value="Unassembled WGS sequence"/>
</dbReference>
<feature type="region of interest" description="Disordered" evidence="1">
    <location>
        <begin position="96"/>
        <end position="119"/>
    </location>
</feature>
<name>A0A9Q1KKS5_9CARY</name>
<proteinExistence type="predicted"/>
<evidence type="ECO:0000313" key="2">
    <source>
        <dbReference type="EMBL" id="KAJ8445339.1"/>
    </source>
</evidence>
<dbReference type="PANTHER" id="PTHR34539">
    <property type="entry name" value="T6J4.11 PROTEIN"/>
    <property type="match status" value="1"/>
</dbReference>
<organism evidence="2 3">
    <name type="scientific">Carnegiea gigantea</name>
    <dbReference type="NCBI Taxonomy" id="171969"/>
    <lineage>
        <taxon>Eukaryota</taxon>
        <taxon>Viridiplantae</taxon>
        <taxon>Streptophyta</taxon>
        <taxon>Embryophyta</taxon>
        <taxon>Tracheophyta</taxon>
        <taxon>Spermatophyta</taxon>
        <taxon>Magnoliopsida</taxon>
        <taxon>eudicotyledons</taxon>
        <taxon>Gunneridae</taxon>
        <taxon>Pentapetalae</taxon>
        <taxon>Caryophyllales</taxon>
        <taxon>Cactineae</taxon>
        <taxon>Cactaceae</taxon>
        <taxon>Cactoideae</taxon>
        <taxon>Echinocereeae</taxon>
        <taxon>Carnegiea</taxon>
    </lineage>
</organism>